<keyword evidence="3" id="KW-1185">Reference proteome</keyword>
<gene>
    <name evidence="2" type="ORF">EYD46_00835</name>
</gene>
<dbReference type="Pfam" id="PF00535">
    <property type="entry name" value="Glycos_transf_2"/>
    <property type="match status" value="1"/>
</dbReference>
<dbReference type="OrthoDB" id="6307329at2"/>
<organism evidence="2 3">
    <name type="scientific">Hyunsoonleella pacifica</name>
    <dbReference type="NCBI Taxonomy" id="1080224"/>
    <lineage>
        <taxon>Bacteria</taxon>
        <taxon>Pseudomonadati</taxon>
        <taxon>Bacteroidota</taxon>
        <taxon>Flavobacteriia</taxon>
        <taxon>Flavobacteriales</taxon>
        <taxon>Flavobacteriaceae</taxon>
    </lineage>
</organism>
<dbReference type="CDD" id="cd00761">
    <property type="entry name" value="Glyco_tranf_GTA_type"/>
    <property type="match status" value="1"/>
</dbReference>
<dbReference type="InterPro" id="IPR050834">
    <property type="entry name" value="Glycosyltransf_2"/>
</dbReference>
<feature type="domain" description="Glycosyltransferase 2-like" evidence="1">
    <location>
        <begin position="3"/>
        <end position="139"/>
    </location>
</feature>
<dbReference type="InterPro" id="IPR001173">
    <property type="entry name" value="Glyco_trans_2-like"/>
</dbReference>
<name>A0A4Q9FRS7_9FLAO</name>
<reference evidence="2 3" key="1">
    <citation type="journal article" date="2015" name="Int. J. Syst. Evol. Microbiol.">
        <title>Hyunsoonleella pacifica sp. nov., isolated from seawater of South Pacific Gyre.</title>
        <authorList>
            <person name="Gao X."/>
            <person name="Zhang Z."/>
            <person name="Dai X."/>
            <person name="Zhang X.H."/>
        </authorList>
    </citation>
    <scope>NUCLEOTIDE SEQUENCE [LARGE SCALE GENOMIC DNA]</scope>
    <source>
        <strain evidence="2 3">SW033</strain>
    </source>
</reference>
<dbReference type="Proteomes" id="UP000292372">
    <property type="component" value="Unassembled WGS sequence"/>
</dbReference>
<protein>
    <submittedName>
        <fullName evidence="2">Glycosyltransferase family 2 protein</fullName>
    </submittedName>
</protein>
<dbReference type="Gene3D" id="3.90.550.10">
    <property type="entry name" value="Spore Coat Polysaccharide Biosynthesis Protein SpsA, Chain A"/>
    <property type="match status" value="1"/>
</dbReference>
<accession>A0A4Q9FRS7</accession>
<evidence type="ECO:0000313" key="2">
    <source>
        <dbReference type="EMBL" id="TBN18643.1"/>
    </source>
</evidence>
<dbReference type="PANTHER" id="PTHR43685:SF2">
    <property type="entry name" value="GLYCOSYLTRANSFERASE 2-LIKE DOMAIN-CONTAINING PROTEIN"/>
    <property type="match status" value="1"/>
</dbReference>
<dbReference type="EMBL" id="SIRS01000001">
    <property type="protein sequence ID" value="TBN18643.1"/>
    <property type="molecule type" value="Genomic_DNA"/>
</dbReference>
<dbReference type="InterPro" id="IPR029044">
    <property type="entry name" value="Nucleotide-diphossugar_trans"/>
</dbReference>
<proteinExistence type="predicted"/>
<dbReference type="SUPFAM" id="SSF53448">
    <property type="entry name" value="Nucleotide-diphospho-sugar transferases"/>
    <property type="match status" value="1"/>
</dbReference>
<keyword evidence="2" id="KW-0808">Transferase</keyword>
<sequence length="317" mass="36851">MITVVIPLYNKAHTITRTLDTVLNQTYKEFEVVIINDGSTDDGVSVIQNFTTDSRVKIINQSNQGVSVARNEGVRHAKYEYIAFLDGDDEWLPNYLSKMHEAIQKFPNAGLFCSAGKVRSGGKEYLRQADKYKHLIVEIDFFENPHVFLHTSATVVAKDLFKESGGFPAGMKRNEDYALFFKLALKAKVIYSGFTLSIYVGDVEGQATTISFNVVKHDVIKRFNTVHDTWLKLEEKNLNYKIFTKYELRHFFLANLKAKNYNNILFFKENIQPNLCKMFSSGEWFLFINRFFRKFAIAFVYVTKIRWRLRGYPRLNY</sequence>
<evidence type="ECO:0000313" key="3">
    <source>
        <dbReference type="Proteomes" id="UP000292372"/>
    </source>
</evidence>
<comment type="caution">
    <text evidence="2">The sequence shown here is derived from an EMBL/GenBank/DDBJ whole genome shotgun (WGS) entry which is preliminary data.</text>
</comment>
<dbReference type="GO" id="GO:0016740">
    <property type="term" value="F:transferase activity"/>
    <property type="evidence" value="ECO:0007669"/>
    <property type="project" value="UniProtKB-KW"/>
</dbReference>
<evidence type="ECO:0000259" key="1">
    <source>
        <dbReference type="Pfam" id="PF00535"/>
    </source>
</evidence>
<dbReference type="AlphaFoldDB" id="A0A4Q9FRS7"/>
<dbReference type="RefSeq" id="WP_130935161.1">
    <property type="nucleotide sequence ID" value="NZ_BMEE01000001.1"/>
</dbReference>
<dbReference type="PANTHER" id="PTHR43685">
    <property type="entry name" value="GLYCOSYLTRANSFERASE"/>
    <property type="match status" value="1"/>
</dbReference>